<feature type="region of interest" description="Disordered" evidence="7">
    <location>
        <begin position="61"/>
        <end position="84"/>
    </location>
</feature>
<keyword evidence="4 6" id="KW-0949">S-adenosyl-L-methionine</keyword>
<evidence type="ECO:0000256" key="5">
    <source>
        <dbReference type="ARBA" id="ARBA00022747"/>
    </source>
</evidence>
<dbReference type="RefSeq" id="WP_132820290.1">
    <property type="nucleotide sequence ID" value="NZ_SMKI01000300.1"/>
</dbReference>
<feature type="compositionally biased region" description="Basic and acidic residues" evidence="7">
    <location>
        <begin position="61"/>
        <end position="74"/>
    </location>
</feature>
<dbReference type="Gene3D" id="3.40.50.150">
    <property type="entry name" value="Vaccinia Virus protein VP39"/>
    <property type="match status" value="1"/>
</dbReference>
<dbReference type="PANTHER" id="PTHR10629:SF52">
    <property type="entry name" value="DNA (CYTOSINE-5)-METHYLTRANSFERASE 1"/>
    <property type="match status" value="1"/>
</dbReference>
<name>A0A4R4T6M9_9ACTN</name>
<sequence>MVDQPKKTKKPRTSVELFAGGGGLAMAVHQAGFRPLLFNEFDKRACETLVASARKTLGVDGVERVRDTRPEPPRPGRPAPLYPGDVRDLDMTALEGKVDVLAGGPPCQPFSAGGVAKGDEDKRNMFPAMFKAVREIRPKAVICENVRGLLRPSFAEYFQYIQNELTLPFEKRDDRDSWESHNKHLKGVIGGLAENDADRDHYKVVMVPVNAANYGVPQIRNRVVLVAFRADIPVDIEAFKKYVETPQFSETALWRSMLDEDGPYWRRHPGVPPRVRERMRAWARAKLPKPTKEADPKIRPWRTLRDAIQGYGTDAKLPALPRVELSRLDEKFDFGKEIGVVDHIGWPGARIYQGHTPNELDKPAKTVKAGVHGVPGGESVVQLDSGYVDHTSPDGWTYHHRYMTVRETARVMTFPDEWLGSGPRGEQMRQLGNAVPVVLGEFFANAVADALSAAGH</sequence>
<organism evidence="8 9">
    <name type="scientific">Streptomyces hainanensis</name>
    <dbReference type="NCBI Taxonomy" id="402648"/>
    <lineage>
        <taxon>Bacteria</taxon>
        <taxon>Bacillati</taxon>
        <taxon>Actinomycetota</taxon>
        <taxon>Actinomycetes</taxon>
        <taxon>Kitasatosporales</taxon>
        <taxon>Streptomycetaceae</taxon>
        <taxon>Streptomyces</taxon>
    </lineage>
</organism>
<dbReference type="GO" id="GO:0009307">
    <property type="term" value="P:DNA restriction-modification system"/>
    <property type="evidence" value="ECO:0007669"/>
    <property type="project" value="UniProtKB-KW"/>
</dbReference>
<dbReference type="EC" id="2.1.1.37" evidence="1"/>
<dbReference type="InterPro" id="IPR018117">
    <property type="entry name" value="C5_DNA_meth_AS"/>
</dbReference>
<keyword evidence="5" id="KW-0680">Restriction system</keyword>
<dbReference type="GO" id="GO:0044027">
    <property type="term" value="P:negative regulation of gene expression via chromosomal CpG island methylation"/>
    <property type="evidence" value="ECO:0007669"/>
    <property type="project" value="TreeGrafter"/>
</dbReference>
<dbReference type="Pfam" id="PF00145">
    <property type="entry name" value="DNA_methylase"/>
    <property type="match status" value="3"/>
</dbReference>
<accession>A0A4R4T6M9</accession>
<evidence type="ECO:0000313" key="9">
    <source>
        <dbReference type="Proteomes" id="UP000295345"/>
    </source>
</evidence>
<dbReference type="PRINTS" id="PR00105">
    <property type="entry name" value="C5METTRFRASE"/>
</dbReference>
<dbReference type="PROSITE" id="PS51679">
    <property type="entry name" value="SAM_MT_C5"/>
    <property type="match status" value="1"/>
</dbReference>
<dbReference type="InterPro" id="IPR001525">
    <property type="entry name" value="C5_MeTfrase"/>
</dbReference>
<keyword evidence="3 6" id="KW-0808">Transferase</keyword>
<keyword evidence="2 6" id="KW-0489">Methyltransferase</keyword>
<dbReference type="OrthoDB" id="9813719at2"/>
<dbReference type="SUPFAM" id="SSF53335">
    <property type="entry name" value="S-adenosyl-L-methionine-dependent methyltransferases"/>
    <property type="match status" value="1"/>
</dbReference>
<evidence type="ECO:0000256" key="2">
    <source>
        <dbReference type="ARBA" id="ARBA00022603"/>
    </source>
</evidence>
<reference evidence="8 9" key="1">
    <citation type="submission" date="2019-03" db="EMBL/GenBank/DDBJ databases">
        <title>Draft genome sequences of novel Actinobacteria.</title>
        <authorList>
            <person name="Sahin N."/>
            <person name="Ay H."/>
            <person name="Saygin H."/>
        </authorList>
    </citation>
    <scope>NUCLEOTIDE SEQUENCE [LARGE SCALE GENOMIC DNA]</scope>
    <source>
        <strain evidence="8 9">DSM 41900</strain>
    </source>
</reference>
<proteinExistence type="inferred from homology"/>
<dbReference type="AlphaFoldDB" id="A0A4R4T6M9"/>
<dbReference type="GO" id="GO:0003677">
    <property type="term" value="F:DNA binding"/>
    <property type="evidence" value="ECO:0007669"/>
    <property type="project" value="TreeGrafter"/>
</dbReference>
<evidence type="ECO:0000256" key="1">
    <source>
        <dbReference type="ARBA" id="ARBA00011975"/>
    </source>
</evidence>
<evidence type="ECO:0000256" key="6">
    <source>
        <dbReference type="PROSITE-ProRule" id="PRU01016"/>
    </source>
</evidence>
<dbReference type="Gene3D" id="3.90.120.10">
    <property type="entry name" value="DNA Methylase, subunit A, domain 2"/>
    <property type="match status" value="1"/>
</dbReference>
<comment type="similarity">
    <text evidence="6">Belongs to the class I-like SAM-binding methyltransferase superfamily. C5-methyltransferase family.</text>
</comment>
<evidence type="ECO:0000256" key="3">
    <source>
        <dbReference type="ARBA" id="ARBA00022679"/>
    </source>
</evidence>
<keyword evidence="9" id="KW-1185">Reference proteome</keyword>
<gene>
    <name evidence="8" type="ORF">E1283_24415</name>
</gene>
<evidence type="ECO:0000256" key="7">
    <source>
        <dbReference type="SAM" id="MobiDB-lite"/>
    </source>
</evidence>
<dbReference type="Proteomes" id="UP000295345">
    <property type="component" value="Unassembled WGS sequence"/>
</dbReference>
<evidence type="ECO:0000256" key="4">
    <source>
        <dbReference type="ARBA" id="ARBA00022691"/>
    </source>
</evidence>
<dbReference type="GO" id="GO:0032259">
    <property type="term" value="P:methylation"/>
    <property type="evidence" value="ECO:0007669"/>
    <property type="project" value="UniProtKB-KW"/>
</dbReference>
<dbReference type="EMBL" id="SMKI01000300">
    <property type="protein sequence ID" value="TDC70692.1"/>
    <property type="molecule type" value="Genomic_DNA"/>
</dbReference>
<feature type="active site" evidence="6">
    <location>
        <position position="107"/>
    </location>
</feature>
<dbReference type="InterPro" id="IPR029063">
    <property type="entry name" value="SAM-dependent_MTases_sf"/>
</dbReference>
<comment type="caution">
    <text evidence="8">The sequence shown here is derived from an EMBL/GenBank/DDBJ whole genome shotgun (WGS) entry which is preliminary data.</text>
</comment>
<protein>
    <recommendedName>
        <fullName evidence="1">DNA (cytosine-5-)-methyltransferase</fullName>
        <ecNumber evidence="1">2.1.1.37</ecNumber>
    </recommendedName>
</protein>
<dbReference type="PROSITE" id="PS00094">
    <property type="entry name" value="C5_MTASE_1"/>
    <property type="match status" value="1"/>
</dbReference>
<evidence type="ECO:0000313" key="8">
    <source>
        <dbReference type="EMBL" id="TDC70692.1"/>
    </source>
</evidence>
<dbReference type="GO" id="GO:0003886">
    <property type="term" value="F:DNA (cytosine-5-)-methyltransferase activity"/>
    <property type="evidence" value="ECO:0007669"/>
    <property type="project" value="UniProtKB-EC"/>
</dbReference>
<dbReference type="InterPro" id="IPR050390">
    <property type="entry name" value="C5-Methyltransferase"/>
</dbReference>
<dbReference type="PANTHER" id="PTHR10629">
    <property type="entry name" value="CYTOSINE-SPECIFIC METHYLTRANSFERASE"/>
    <property type="match status" value="1"/>
</dbReference>